<evidence type="ECO:0000256" key="1">
    <source>
        <dbReference type="ARBA" id="ARBA00001933"/>
    </source>
</evidence>
<dbReference type="CDD" id="cd00610">
    <property type="entry name" value="OAT_like"/>
    <property type="match status" value="1"/>
</dbReference>
<comment type="pathway">
    <text evidence="6">Amino-acid biosynthesis.</text>
</comment>
<keyword evidence="2" id="KW-0032">Aminotransferase</keyword>
<reference evidence="8" key="1">
    <citation type="submission" date="2022-08" db="EMBL/GenBank/DDBJ databases">
        <title>Alicyclobacillus fastidiosus DSM 17978, complete genome.</title>
        <authorList>
            <person name="Wang Q."/>
            <person name="Cai R."/>
            <person name="Wang Z."/>
        </authorList>
    </citation>
    <scope>NUCLEOTIDE SEQUENCE</scope>
    <source>
        <strain evidence="8">DSM 17978</strain>
    </source>
</reference>
<organism evidence="8 9">
    <name type="scientific">Alicyclobacillus fastidiosus</name>
    <dbReference type="NCBI Taxonomy" id="392011"/>
    <lineage>
        <taxon>Bacteria</taxon>
        <taxon>Bacillati</taxon>
        <taxon>Bacillota</taxon>
        <taxon>Bacilli</taxon>
        <taxon>Bacillales</taxon>
        <taxon>Alicyclobacillaceae</taxon>
        <taxon>Alicyclobacillus</taxon>
    </lineage>
</organism>
<dbReference type="Gene3D" id="3.40.640.10">
    <property type="entry name" value="Type I PLP-dependent aspartate aminotransferase-like (Major domain)"/>
    <property type="match status" value="1"/>
</dbReference>
<dbReference type="InterPro" id="IPR015422">
    <property type="entry name" value="PyrdxlP-dep_Trfase_small"/>
</dbReference>
<comment type="cofactor">
    <cofactor evidence="1">
        <name>pyridoxal 5'-phosphate</name>
        <dbReference type="ChEBI" id="CHEBI:597326"/>
    </cofactor>
</comment>
<gene>
    <name evidence="8" type="ORF">NZD89_19350</name>
</gene>
<dbReference type="InterPro" id="IPR004636">
    <property type="entry name" value="AcOrn/SuccOrn_fam"/>
</dbReference>
<evidence type="ECO:0000313" key="9">
    <source>
        <dbReference type="Proteomes" id="UP001164761"/>
    </source>
</evidence>
<evidence type="ECO:0000256" key="7">
    <source>
        <dbReference type="RuleBase" id="RU003560"/>
    </source>
</evidence>
<dbReference type="InterPro" id="IPR049704">
    <property type="entry name" value="Aminotrans_3_PPA_site"/>
</dbReference>
<dbReference type="RefSeq" id="WP_268004370.1">
    <property type="nucleotide sequence ID" value="NZ_BSUT01000001.1"/>
</dbReference>
<dbReference type="PIRSF" id="PIRSF000521">
    <property type="entry name" value="Transaminase_4ab_Lys_Orn"/>
    <property type="match status" value="1"/>
</dbReference>
<comment type="similarity">
    <text evidence="7">Belongs to the class-III pyridoxal-phosphate-dependent aminotransferase family.</text>
</comment>
<evidence type="ECO:0000256" key="5">
    <source>
        <dbReference type="ARBA" id="ARBA00022898"/>
    </source>
</evidence>
<dbReference type="NCBIfam" id="NF002325">
    <property type="entry name" value="PRK01278.1"/>
    <property type="match status" value="1"/>
</dbReference>
<keyword evidence="5 7" id="KW-0663">Pyridoxal phosphate</keyword>
<dbReference type="SUPFAM" id="SSF53383">
    <property type="entry name" value="PLP-dependent transferases"/>
    <property type="match status" value="1"/>
</dbReference>
<evidence type="ECO:0000256" key="4">
    <source>
        <dbReference type="ARBA" id="ARBA00022679"/>
    </source>
</evidence>
<dbReference type="EMBL" id="CP104067">
    <property type="protein sequence ID" value="WAH40471.1"/>
    <property type="molecule type" value="Genomic_DNA"/>
</dbReference>
<dbReference type="InterPro" id="IPR015421">
    <property type="entry name" value="PyrdxlP-dep_Trfase_major"/>
</dbReference>
<dbReference type="InterPro" id="IPR015424">
    <property type="entry name" value="PyrdxlP-dep_Trfase"/>
</dbReference>
<sequence>MSSTTNATLSHVDSLFNNYGTRKLSMVRGEGVFLYDETGARYLDFTAGIAVCNLGHAHKGLAVVIAEQAQTLLHTSNLFLVPGQVALADKLAGIAGLAEDAKVMFVNSGTEANEAALKLARKYHAAVAKTNRTKVLSLPGAFHGRTMGALSLTPKAAYHNGFTPLLPDCLTPNSLEDVLAAIDTDVAACIVEVVQGEKGVYPLQAQYLQELSKRLREVGALLIVDEVQTGVGRTGTFFAYEQVGIQPDIVTLAKGLGNGFPVGAVIARKSVAAAFTPGAHGTTFGGNPLAMAVGNYVFDTVTKTGFLEGVNRVGKALEEVLLRHFEHVSGRGLMWGFDVADAASFTSRAADRGLLVTQCSDTRIRVVPPLILEESHVQAFEEIVQEVI</sequence>
<evidence type="ECO:0000256" key="3">
    <source>
        <dbReference type="ARBA" id="ARBA00022605"/>
    </source>
</evidence>
<protein>
    <submittedName>
        <fullName evidence="8">Acetylornithine/succinylornithine family transaminase</fullName>
    </submittedName>
</protein>
<keyword evidence="3" id="KW-0028">Amino-acid biosynthesis</keyword>
<evidence type="ECO:0000256" key="6">
    <source>
        <dbReference type="ARBA" id="ARBA00029440"/>
    </source>
</evidence>
<dbReference type="PROSITE" id="PS00600">
    <property type="entry name" value="AA_TRANSFER_CLASS_3"/>
    <property type="match status" value="1"/>
</dbReference>
<keyword evidence="9" id="KW-1185">Reference proteome</keyword>
<name>A0ABY6ZC84_9BACL</name>
<dbReference type="Pfam" id="PF00202">
    <property type="entry name" value="Aminotran_3"/>
    <property type="match status" value="1"/>
</dbReference>
<dbReference type="Gene3D" id="3.90.1150.10">
    <property type="entry name" value="Aspartate Aminotransferase, domain 1"/>
    <property type="match status" value="1"/>
</dbReference>
<evidence type="ECO:0000313" key="8">
    <source>
        <dbReference type="EMBL" id="WAH40471.1"/>
    </source>
</evidence>
<dbReference type="PANTHER" id="PTHR11986">
    <property type="entry name" value="AMINOTRANSFERASE CLASS III"/>
    <property type="match status" value="1"/>
</dbReference>
<evidence type="ECO:0000256" key="2">
    <source>
        <dbReference type="ARBA" id="ARBA00022576"/>
    </source>
</evidence>
<accession>A0ABY6ZC84</accession>
<dbReference type="InterPro" id="IPR050103">
    <property type="entry name" value="Class-III_PLP-dep_AT"/>
</dbReference>
<dbReference type="PANTHER" id="PTHR11986:SF79">
    <property type="entry name" value="ACETYLORNITHINE AMINOTRANSFERASE, MITOCHONDRIAL"/>
    <property type="match status" value="1"/>
</dbReference>
<dbReference type="Proteomes" id="UP001164761">
    <property type="component" value="Chromosome"/>
</dbReference>
<proteinExistence type="inferred from homology"/>
<dbReference type="InterPro" id="IPR005814">
    <property type="entry name" value="Aminotrans_3"/>
</dbReference>
<dbReference type="NCBIfam" id="TIGR00707">
    <property type="entry name" value="argD"/>
    <property type="match status" value="1"/>
</dbReference>
<keyword evidence="4" id="KW-0808">Transferase</keyword>